<keyword evidence="1 2" id="KW-0728">SH3 domain</keyword>
<accession>A0AAN6G7E7</accession>
<dbReference type="PANTHER" id="PTHR15629">
    <property type="entry name" value="SH3YL1 PROTEIN"/>
    <property type="match status" value="1"/>
</dbReference>
<dbReference type="SMART" id="SM00326">
    <property type="entry name" value="SH3"/>
    <property type="match status" value="1"/>
</dbReference>
<keyword evidence="6" id="KW-1185">Reference proteome</keyword>
<feature type="compositionally biased region" description="Polar residues" evidence="3">
    <location>
        <begin position="546"/>
        <end position="559"/>
    </location>
</feature>
<dbReference type="Proteomes" id="UP001176521">
    <property type="component" value="Unassembled WGS sequence"/>
</dbReference>
<organism evidence="5 6">
    <name type="scientific">Tilletia horrida</name>
    <dbReference type="NCBI Taxonomy" id="155126"/>
    <lineage>
        <taxon>Eukaryota</taxon>
        <taxon>Fungi</taxon>
        <taxon>Dikarya</taxon>
        <taxon>Basidiomycota</taxon>
        <taxon>Ustilaginomycotina</taxon>
        <taxon>Exobasidiomycetes</taxon>
        <taxon>Tilletiales</taxon>
        <taxon>Tilletiaceae</taxon>
        <taxon>Tilletia</taxon>
    </lineage>
</organism>
<dbReference type="InterPro" id="IPR001452">
    <property type="entry name" value="SH3_domain"/>
</dbReference>
<dbReference type="GO" id="GO:0051017">
    <property type="term" value="P:actin filament bundle assembly"/>
    <property type="evidence" value="ECO:0007669"/>
    <property type="project" value="TreeGrafter"/>
</dbReference>
<sequence length="940" mass="95672">MVAPLPADLPRECAKATKILSSFSPVDGLDKIVPISVLARAHGFALFSVVRVGFILSARAGSGIVIARVNTNPDGSGGHWTAPTAIGIAGLGGGFNAGAQIVDCLVVLNSPAAVRAFTTTGSLQLGGNLSVAVGPVGRSADASGSLNSKGSVAAMFSYARAKGLYGGISLEGTILVERTDANVAAYGKGATAATILSGRIDPPLWSRSLIDAIEKLTKTGHLADRLDRARQEEIDREYGAGLTLGGGRASYDARRKNSGLGDSSEDTSPSPGMASARKTRKERQESSSLWSEDDQDTLASLSRSSGRMTASAAAAATAAAAGAGASHSPRSSFSAARRGSAATGTLFDDDFSTASPSYSSPVRPGYPSSSSSKIKTRATPPPPLSMSGDYVFGSSAGGSMTNTPSTGRRTPGASGGGGRPPSSGGRRTPGGSMSLFSRASSRTPAATDDPYASYFDSNHQHGGEADSPGGALATTPGSAGSKRPAFLRHRTRSSTGSKRSFSLVPAAFRRDTPPVPGGSASLAEEELERKLRLYDEDNSGRAGSGMQRSYSASGVSPSTPAYAGIGRRKTPPAPTAFPSHFQQESSGMGFTSSEDEAFEAPNRTRGGRADLQDTYEEALARDVALARRPSPPSSTAWPRMGRSNARDIDDDDDDNDDLRRLEIIARRQRAILDAEERGESGRDSLDEFDRELQQERARLSSSTYARYGFGSGAGSGAGVGPNGGSSNLARTLLSRSGSLSGNAGNGTAARMSSGSALNGGAAATAAAMAAARSKQATGREDPFAELYASQTGASSSSPAAASLVHSSSSGTTGGGGGGGGLGGRRLSSVRSSGETSMFDSVGGGSSHAQSALTPASSVGGLPQLIEDGSVHGGVGPGAEAAGGLVLALFPFQAQMPTDLGFAKGDVIRVTKRTASREDWWEGINSAGASGSFPANYTSDL</sequence>
<dbReference type="InterPro" id="IPR036028">
    <property type="entry name" value="SH3-like_dom_sf"/>
</dbReference>
<dbReference type="GO" id="GO:0051666">
    <property type="term" value="P:actin cortical patch localization"/>
    <property type="evidence" value="ECO:0007669"/>
    <property type="project" value="TreeGrafter"/>
</dbReference>
<feature type="region of interest" description="Disordered" evidence="3">
    <location>
        <begin position="345"/>
        <end position="655"/>
    </location>
</feature>
<dbReference type="InterPro" id="IPR051702">
    <property type="entry name" value="SH3_domain_YSC84-like"/>
</dbReference>
<feature type="compositionally biased region" description="Low complexity" evidence="3">
    <location>
        <begin position="420"/>
        <end position="432"/>
    </location>
</feature>
<dbReference type="EMBL" id="JAPDMQ010000560">
    <property type="protein sequence ID" value="KAK0522791.1"/>
    <property type="molecule type" value="Genomic_DNA"/>
</dbReference>
<feature type="compositionally biased region" description="Gly residues" evidence="3">
    <location>
        <begin position="811"/>
        <end position="823"/>
    </location>
</feature>
<name>A0AAN6G7E7_9BASI</name>
<feature type="compositionally biased region" description="Low complexity" evidence="3">
    <location>
        <begin position="824"/>
        <end position="833"/>
    </location>
</feature>
<evidence type="ECO:0000256" key="3">
    <source>
        <dbReference type="SAM" id="MobiDB-lite"/>
    </source>
</evidence>
<feature type="compositionally biased region" description="Low complexity" evidence="3">
    <location>
        <begin position="795"/>
        <end position="810"/>
    </location>
</feature>
<feature type="compositionally biased region" description="Polar residues" evidence="3">
    <location>
        <begin position="434"/>
        <end position="444"/>
    </location>
</feature>
<feature type="region of interest" description="Disordered" evidence="3">
    <location>
        <begin position="795"/>
        <end position="855"/>
    </location>
</feature>
<evidence type="ECO:0000313" key="6">
    <source>
        <dbReference type="Proteomes" id="UP001176521"/>
    </source>
</evidence>
<dbReference type="SUPFAM" id="SSF50044">
    <property type="entry name" value="SH3-domain"/>
    <property type="match status" value="1"/>
</dbReference>
<feature type="compositionally biased region" description="Basic and acidic residues" evidence="3">
    <location>
        <begin position="527"/>
        <end position="539"/>
    </location>
</feature>
<protein>
    <recommendedName>
        <fullName evidence="4">SH3 domain-containing protein</fullName>
    </recommendedName>
</protein>
<feature type="compositionally biased region" description="Polar residues" evidence="3">
    <location>
        <begin position="580"/>
        <end position="592"/>
    </location>
</feature>
<dbReference type="PROSITE" id="PS50002">
    <property type="entry name" value="SH3"/>
    <property type="match status" value="1"/>
</dbReference>
<dbReference type="Pfam" id="PF04366">
    <property type="entry name" value="Ysc84"/>
    <property type="match status" value="1"/>
</dbReference>
<dbReference type="GO" id="GO:0035091">
    <property type="term" value="F:phosphatidylinositol binding"/>
    <property type="evidence" value="ECO:0007669"/>
    <property type="project" value="TreeGrafter"/>
</dbReference>
<dbReference type="InterPro" id="IPR007461">
    <property type="entry name" value="Ysc84_actin-binding"/>
</dbReference>
<evidence type="ECO:0000256" key="2">
    <source>
        <dbReference type="PROSITE-ProRule" id="PRU00192"/>
    </source>
</evidence>
<dbReference type="GO" id="GO:0030479">
    <property type="term" value="C:actin cortical patch"/>
    <property type="evidence" value="ECO:0007669"/>
    <property type="project" value="TreeGrafter"/>
</dbReference>
<dbReference type="AlphaFoldDB" id="A0AAN6G7E7"/>
<feature type="domain" description="SH3" evidence="4">
    <location>
        <begin position="880"/>
        <end position="940"/>
    </location>
</feature>
<dbReference type="PRINTS" id="PR00452">
    <property type="entry name" value="SH3DOMAIN"/>
</dbReference>
<evidence type="ECO:0000259" key="4">
    <source>
        <dbReference type="PROSITE" id="PS50002"/>
    </source>
</evidence>
<dbReference type="GO" id="GO:0051015">
    <property type="term" value="F:actin filament binding"/>
    <property type="evidence" value="ECO:0007669"/>
    <property type="project" value="TreeGrafter"/>
</dbReference>
<dbReference type="Pfam" id="PF14604">
    <property type="entry name" value="SH3_9"/>
    <property type="match status" value="1"/>
</dbReference>
<reference evidence="5" key="1">
    <citation type="journal article" date="2023" name="PhytoFront">
        <title>Draft Genome Resources of Seven Strains of Tilletia horrida, Causal Agent of Kernel Smut of Rice.</title>
        <authorList>
            <person name="Khanal S."/>
            <person name="Antony Babu S."/>
            <person name="Zhou X.G."/>
        </authorList>
    </citation>
    <scope>NUCLEOTIDE SEQUENCE</scope>
    <source>
        <strain evidence="5">TX3</strain>
    </source>
</reference>
<evidence type="ECO:0000256" key="1">
    <source>
        <dbReference type="ARBA" id="ARBA00022443"/>
    </source>
</evidence>
<feature type="region of interest" description="Disordered" evidence="3">
    <location>
        <begin position="249"/>
        <end position="304"/>
    </location>
</feature>
<feature type="compositionally biased region" description="Polar residues" evidence="3">
    <location>
        <begin position="846"/>
        <end position="855"/>
    </location>
</feature>
<evidence type="ECO:0000313" key="5">
    <source>
        <dbReference type="EMBL" id="KAK0522791.1"/>
    </source>
</evidence>
<proteinExistence type="predicted"/>
<dbReference type="Gene3D" id="2.30.30.40">
    <property type="entry name" value="SH3 Domains"/>
    <property type="match status" value="1"/>
</dbReference>
<comment type="caution">
    <text evidence="5">The sequence shown here is derived from an EMBL/GenBank/DDBJ whole genome shotgun (WGS) entry which is preliminary data.</text>
</comment>
<gene>
    <name evidence="5" type="ORF">OC842_006362</name>
</gene>
<dbReference type="PANTHER" id="PTHR15629:SF2">
    <property type="entry name" value="SH3 DOMAIN-CONTAINING YSC84-LIKE PROTEIN 1"/>
    <property type="match status" value="1"/>
</dbReference>